<evidence type="ECO:0000259" key="19">
    <source>
        <dbReference type="PROSITE" id="PS50898"/>
    </source>
</evidence>
<dbReference type="Gene3D" id="3.30.200.20">
    <property type="entry name" value="Phosphorylase Kinase, domain 1"/>
    <property type="match status" value="1"/>
</dbReference>
<proteinExistence type="inferred from homology"/>
<evidence type="ECO:0000313" key="21">
    <source>
        <dbReference type="Proteomes" id="UP001201812"/>
    </source>
</evidence>
<organism evidence="20 21">
    <name type="scientific">Ditylenchus destructor</name>
    <dbReference type="NCBI Taxonomy" id="166010"/>
    <lineage>
        <taxon>Eukaryota</taxon>
        <taxon>Metazoa</taxon>
        <taxon>Ecdysozoa</taxon>
        <taxon>Nematoda</taxon>
        <taxon>Chromadorea</taxon>
        <taxon>Rhabditida</taxon>
        <taxon>Tylenchina</taxon>
        <taxon>Tylenchomorpha</taxon>
        <taxon>Sphaerularioidea</taxon>
        <taxon>Anguinidae</taxon>
        <taxon>Anguininae</taxon>
        <taxon>Ditylenchus</taxon>
    </lineage>
</organism>
<dbReference type="Proteomes" id="UP001201812">
    <property type="component" value="Unassembled WGS sequence"/>
</dbReference>
<dbReference type="PROSITE" id="PS50898">
    <property type="entry name" value="RBD"/>
    <property type="match status" value="1"/>
</dbReference>
<evidence type="ECO:0000256" key="8">
    <source>
        <dbReference type="ARBA" id="ARBA00022833"/>
    </source>
</evidence>
<dbReference type="EMBL" id="JAKKPZ010000011">
    <property type="protein sequence ID" value="KAI1715426.1"/>
    <property type="molecule type" value="Genomic_DNA"/>
</dbReference>
<comment type="subunit">
    <text evidence="12">Interacts with cdf-1 in a zinc-dependent manner which promotes its activity.</text>
</comment>
<dbReference type="InterPro" id="IPR051681">
    <property type="entry name" value="Ser/Thr_Kinases-Pseudokinases"/>
</dbReference>
<dbReference type="Gene3D" id="1.10.510.10">
    <property type="entry name" value="Transferase(Phosphotransferase) domain 1"/>
    <property type="match status" value="2"/>
</dbReference>
<dbReference type="InterPro" id="IPR002219">
    <property type="entry name" value="PKC_DAG/PE"/>
</dbReference>
<dbReference type="GO" id="GO:0005524">
    <property type="term" value="F:ATP binding"/>
    <property type="evidence" value="ECO:0007669"/>
    <property type="project" value="UniProtKB-UniRule"/>
</dbReference>
<feature type="region of interest" description="Disordered" evidence="16">
    <location>
        <begin position="336"/>
        <end position="456"/>
    </location>
</feature>
<evidence type="ECO:0000256" key="11">
    <source>
        <dbReference type="ARBA" id="ARBA00023254"/>
    </source>
</evidence>
<evidence type="ECO:0000256" key="1">
    <source>
        <dbReference type="ARBA" id="ARBA00010507"/>
    </source>
</evidence>
<accession>A0AAD4N8H8</accession>
<dbReference type="InterPro" id="IPR000719">
    <property type="entry name" value="Prot_kinase_dom"/>
</dbReference>
<keyword evidence="7 20" id="KW-0418">Kinase</keyword>
<dbReference type="PROSITE" id="PS50081">
    <property type="entry name" value="ZF_DAG_PE_2"/>
    <property type="match status" value="1"/>
</dbReference>
<feature type="compositionally biased region" description="Basic and acidic residues" evidence="16">
    <location>
        <begin position="442"/>
        <end position="456"/>
    </location>
</feature>
<dbReference type="EC" id="2.7.11.1" evidence="2"/>
<comment type="similarity">
    <text evidence="1">Belongs to the protein kinase superfamily. TKL Ser/Thr protein kinase family. RAF subfamily.</text>
</comment>
<dbReference type="Pfam" id="PF00130">
    <property type="entry name" value="C1_1"/>
    <property type="match status" value="1"/>
</dbReference>
<evidence type="ECO:0000256" key="7">
    <source>
        <dbReference type="ARBA" id="ARBA00022777"/>
    </source>
</evidence>
<evidence type="ECO:0000259" key="17">
    <source>
        <dbReference type="PROSITE" id="PS50011"/>
    </source>
</evidence>
<evidence type="ECO:0000256" key="5">
    <source>
        <dbReference type="ARBA" id="ARBA00022723"/>
    </source>
</evidence>
<dbReference type="InterPro" id="IPR046349">
    <property type="entry name" value="C1-like_sf"/>
</dbReference>
<dbReference type="GO" id="GO:0004709">
    <property type="term" value="F:MAP kinase kinase kinase activity"/>
    <property type="evidence" value="ECO:0007669"/>
    <property type="project" value="TreeGrafter"/>
</dbReference>
<dbReference type="GO" id="GO:0051321">
    <property type="term" value="P:meiotic cell cycle"/>
    <property type="evidence" value="ECO:0007669"/>
    <property type="project" value="UniProtKB-KW"/>
</dbReference>
<dbReference type="InterPro" id="IPR029071">
    <property type="entry name" value="Ubiquitin-like_domsf"/>
</dbReference>
<keyword evidence="3" id="KW-0723">Serine/threonine-protein kinase</keyword>
<dbReference type="SUPFAM" id="SSF54236">
    <property type="entry name" value="Ubiquitin-like"/>
    <property type="match status" value="1"/>
</dbReference>
<evidence type="ECO:0000313" key="20">
    <source>
        <dbReference type="EMBL" id="KAI1715426.1"/>
    </source>
</evidence>
<keyword evidence="11" id="KW-0469">Meiosis</keyword>
<dbReference type="PROSITE" id="PS00107">
    <property type="entry name" value="PROTEIN_KINASE_ATP"/>
    <property type="match status" value="1"/>
</dbReference>
<protein>
    <recommendedName>
        <fullName evidence="13">Raf homolog serine/threonine-protein kinase</fullName>
        <ecNumber evidence="2">2.7.11.1</ecNumber>
    </recommendedName>
    <alternativeName>
        <fullName evidence="14">Abnormal cell lineage protein 45</fullName>
    </alternativeName>
</protein>
<evidence type="ECO:0000256" key="2">
    <source>
        <dbReference type="ARBA" id="ARBA00012513"/>
    </source>
</evidence>
<feature type="binding site" evidence="15">
    <location>
        <position position="493"/>
    </location>
    <ligand>
        <name>ATP</name>
        <dbReference type="ChEBI" id="CHEBI:30616"/>
    </ligand>
</feature>
<dbReference type="CDD" id="cd20811">
    <property type="entry name" value="C1_Raf"/>
    <property type="match status" value="1"/>
</dbReference>
<dbReference type="SUPFAM" id="SSF57889">
    <property type="entry name" value="Cysteine-rich domain"/>
    <property type="match status" value="1"/>
</dbReference>
<dbReference type="Pfam" id="PF02196">
    <property type="entry name" value="RBD"/>
    <property type="match status" value="1"/>
</dbReference>
<dbReference type="InterPro" id="IPR017441">
    <property type="entry name" value="Protein_kinase_ATP_BS"/>
</dbReference>
<reference evidence="20" key="1">
    <citation type="submission" date="2022-01" db="EMBL/GenBank/DDBJ databases">
        <title>Genome Sequence Resource for Two Populations of Ditylenchus destructor, the Migratory Endoparasitic Phytonematode.</title>
        <authorList>
            <person name="Zhang H."/>
            <person name="Lin R."/>
            <person name="Xie B."/>
        </authorList>
    </citation>
    <scope>NUCLEOTIDE SEQUENCE</scope>
    <source>
        <strain evidence="20">BazhouSP</strain>
    </source>
</reference>
<evidence type="ECO:0000256" key="4">
    <source>
        <dbReference type="ARBA" id="ARBA00022679"/>
    </source>
</evidence>
<dbReference type="Pfam" id="PF07714">
    <property type="entry name" value="PK_Tyr_Ser-Thr"/>
    <property type="match status" value="2"/>
</dbReference>
<name>A0AAD4N8H8_9BILA</name>
<dbReference type="InterPro" id="IPR001245">
    <property type="entry name" value="Ser-Thr/Tyr_kinase_cat_dom"/>
</dbReference>
<feature type="domain" description="RBD" evidence="19">
    <location>
        <begin position="6"/>
        <end position="82"/>
    </location>
</feature>
<feature type="region of interest" description="Disordered" evidence="16">
    <location>
        <begin position="252"/>
        <end position="273"/>
    </location>
</feature>
<dbReference type="GO" id="GO:0048477">
    <property type="term" value="P:oogenesis"/>
    <property type="evidence" value="ECO:0007669"/>
    <property type="project" value="UniProtKB-KW"/>
</dbReference>
<feature type="domain" description="Phorbol-ester/DAG-type" evidence="18">
    <location>
        <begin position="91"/>
        <end position="138"/>
    </location>
</feature>
<evidence type="ECO:0000256" key="3">
    <source>
        <dbReference type="ARBA" id="ARBA00022527"/>
    </source>
</evidence>
<evidence type="ECO:0000256" key="13">
    <source>
        <dbReference type="ARBA" id="ARBA00070327"/>
    </source>
</evidence>
<dbReference type="PROSITE" id="PS00479">
    <property type="entry name" value="ZF_DAG_PE_1"/>
    <property type="match status" value="1"/>
</dbReference>
<feature type="compositionally biased region" description="Low complexity" evidence="16">
    <location>
        <begin position="345"/>
        <end position="359"/>
    </location>
</feature>
<dbReference type="PANTHER" id="PTHR44329">
    <property type="entry name" value="SERINE/THREONINE-PROTEIN KINASE TNNI3K-RELATED"/>
    <property type="match status" value="1"/>
</dbReference>
<dbReference type="InterPro" id="IPR011009">
    <property type="entry name" value="Kinase-like_dom_sf"/>
</dbReference>
<comment type="caution">
    <text evidence="20">The sequence shown here is derived from an EMBL/GenBank/DDBJ whole genome shotgun (WGS) entry which is preliminary data.</text>
</comment>
<evidence type="ECO:0000259" key="18">
    <source>
        <dbReference type="PROSITE" id="PS50081"/>
    </source>
</evidence>
<dbReference type="SUPFAM" id="SSF56112">
    <property type="entry name" value="Protein kinase-like (PK-like)"/>
    <property type="match status" value="1"/>
</dbReference>
<dbReference type="SMART" id="SM00109">
    <property type="entry name" value="C1"/>
    <property type="match status" value="1"/>
</dbReference>
<evidence type="ECO:0000256" key="12">
    <source>
        <dbReference type="ARBA" id="ARBA00064215"/>
    </source>
</evidence>
<dbReference type="GO" id="GO:0046872">
    <property type="term" value="F:metal ion binding"/>
    <property type="evidence" value="ECO:0007669"/>
    <property type="project" value="UniProtKB-KW"/>
</dbReference>
<dbReference type="Gene3D" id="3.10.20.90">
    <property type="entry name" value="Phosphatidylinositol 3-kinase Catalytic Subunit, Chain A, domain 1"/>
    <property type="match status" value="1"/>
</dbReference>
<dbReference type="PROSITE" id="PS50011">
    <property type="entry name" value="PROTEIN_KINASE_DOM"/>
    <property type="match status" value="1"/>
</dbReference>
<dbReference type="FunFam" id="3.30.200.20:FF:000024">
    <property type="entry name" value="B-Raf proto-oncogene serine/threonine-protein kinase"/>
    <property type="match status" value="1"/>
</dbReference>
<dbReference type="InterPro" id="IPR003116">
    <property type="entry name" value="RBD_dom"/>
</dbReference>
<evidence type="ECO:0000256" key="6">
    <source>
        <dbReference type="ARBA" id="ARBA00022741"/>
    </source>
</evidence>
<keyword evidence="5" id="KW-0479">Metal-binding</keyword>
<evidence type="ECO:0000256" key="16">
    <source>
        <dbReference type="SAM" id="MobiDB-lite"/>
    </source>
</evidence>
<keyword evidence="9 15" id="KW-0067">ATP-binding</keyword>
<dbReference type="Gene3D" id="3.30.60.20">
    <property type="match status" value="1"/>
</dbReference>
<keyword evidence="6 15" id="KW-0547">Nucleotide-binding</keyword>
<feature type="compositionally biased region" description="Low complexity" evidence="16">
    <location>
        <begin position="414"/>
        <end position="428"/>
    </location>
</feature>
<dbReference type="AlphaFoldDB" id="A0AAD4N8H8"/>
<feature type="compositionally biased region" description="Polar residues" evidence="16">
    <location>
        <begin position="252"/>
        <end position="265"/>
    </location>
</feature>
<evidence type="ECO:0000256" key="10">
    <source>
        <dbReference type="ARBA" id="ARBA00022943"/>
    </source>
</evidence>
<dbReference type="SMART" id="SM00455">
    <property type="entry name" value="RBD"/>
    <property type="match status" value="1"/>
</dbReference>
<keyword evidence="10" id="KW-0896">Oogenesis</keyword>
<keyword evidence="8" id="KW-0862">Zinc</keyword>
<feature type="compositionally biased region" description="Polar residues" evidence="16">
    <location>
        <begin position="429"/>
        <end position="441"/>
    </location>
</feature>
<keyword evidence="10" id="KW-0221">Differentiation</keyword>
<keyword evidence="21" id="KW-1185">Reference proteome</keyword>
<gene>
    <name evidence="20" type="ORF">DdX_07739</name>
</gene>
<dbReference type="PANTHER" id="PTHR44329:SF262">
    <property type="entry name" value="RAF HOMOLOG SERINE_THREONINE-PROTEIN KINASE RAF"/>
    <property type="match status" value="1"/>
</dbReference>
<sequence length="794" mass="87401">MTSKGSLILLHLPFDQHSKVHVRAGVSARDAISSILKKRNIVPEMCTVCIGADPQSPQIDLQMDMDTLARRLTRNELWVHSECIELFKSIRHEFVPKTFLSMTYCGVCRKIILLQGYRCDRCQFNFHKKCWGQVPTLCEPDSFPYDAEKANQLRSVCEKYSGPHAAMATDILHSLLPSDSNTPPPPATMPRAPPAHARVGEITRQAAVRHKDFQSPYPRDRSSSAPNINVIKDDFNFHEVQALQTTSFHFGLQQYSGSPNEGTTPTDDRSHTPSLTRLGAVRATGNAGSISALGSANAMATTASTSSSSSLCPPNPMTPSSLITGQAAQRLLPHLQPQRFPPMGPSSSSASPSSTCSSPVNHHVSDSNALLSGVALTPPQSAPPQKSSHHTFFVDQRMRSKSPGDTRSINTTNSQAPSSSGSASGSKSDLANTENVKTPSEFQRRGGEKYNKRRSIEDWEIPNDQVTFKEQIGKGSFGTVYKADYFGPVAVKKLNIKTPSPALLLAFKNEVTVLKRARHANVLNFRGVIREPEWAIVTQWCQGSSLYQHIHVNEPKVEFEMQTMLEICKQISQGMGYLHSKNVIHRWSDSQGAPNPNPTGSILWMAPEVIRMVGSNPYSTLSDVYSFGICLYELLTSMLPYDDIKNRDQIMFMVGSGLLRPNMKNIRNDAPKALRQLYEHCIRFSRDERPEFRTIYTTLDNIRLPKLKKSASEPILVTDRLNDGGGSSGGFSIAGLGMDSSLNATAPKTPNFHKGLQSTNHHKQTAPGGLFFSHIVRQNHATRNSTAAAVVGNN</sequence>
<feature type="domain" description="Protein kinase" evidence="17">
    <location>
        <begin position="466"/>
        <end position="704"/>
    </location>
</feature>
<evidence type="ECO:0000256" key="14">
    <source>
        <dbReference type="ARBA" id="ARBA00079172"/>
    </source>
</evidence>
<evidence type="ECO:0000256" key="9">
    <source>
        <dbReference type="ARBA" id="ARBA00022840"/>
    </source>
</evidence>
<evidence type="ECO:0000256" key="15">
    <source>
        <dbReference type="PROSITE-ProRule" id="PRU10141"/>
    </source>
</evidence>
<keyword evidence="4" id="KW-0808">Transferase</keyword>